<reference evidence="11 12" key="1">
    <citation type="journal article" date="2019" name="Nat. Ecol. Evol.">
        <title>Megaphylogeny resolves global patterns of mushroom evolution.</title>
        <authorList>
            <person name="Varga T."/>
            <person name="Krizsan K."/>
            <person name="Foldi C."/>
            <person name="Dima B."/>
            <person name="Sanchez-Garcia M."/>
            <person name="Sanchez-Ramirez S."/>
            <person name="Szollosi G.J."/>
            <person name="Szarkandi J.G."/>
            <person name="Papp V."/>
            <person name="Albert L."/>
            <person name="Andreopoulos W."/>
            <person name="Angelini C."/>
            <person name="Antonin V."/>
            <person name="Barry K.W."/>
            <person name="Bougher N.L."/>
            <person name="Buchanan P."/>
            <person name="Buyck B."/>
            <person name="Bense V."/>
            <person name="Catcheside P."/>
            <person name="Chovatia M."/>
            <person name="Cooper J."/>
            <person name="Damon W."/>
            <person name="Desjardin D."/>
            <person name="Finy P."/>
            <person name="Geml J."/>
            <person name="Haridas S."/>
            <person name="Hughes K."/>
            <person name="Justo A."/>
            <person name="Karasinski D."/>
            <person name="Kautmanova I."/>
            <person name="Kiss B."/>
            <person name="Kocsube S."/>
            <person name="Kotiranta H."/>
            <person name="LaButti K.M."/>
            <person name="Lechner B.E."/>
            <person name="Liimatainen K."/>
            <person name="Lipzen A."/>
            <person name="Lukacs Z."/>
            <person name="Mihaltcheva S."/>
            <person name="Morgado L.N."/>
            <person name="Niskanen T."/>
            <person name="Noordeloos M.E."/>
            <person name="Ohm R.A."/>
            <person name="Ortiz-Santana B."/>
            <person name="Ovrebo C."/>
            <person name="Racz N."/>
            <person name="Riley R."/>
            <person name="Savchenko A."/>
            <person name="Shiryaev A."/>
            <person name="Soop K."/>
            <person name="Spirin V."/>
            <person name="Szebenyi C."/>
            <person name="Tomsovsky M."/>
            <person name="Tulloss R.E."/>
            <person name="Uehling J."/>
            <person name="Grigoriev I.V."/>
            <person name="Vagvolgyi C."/>
            <person name="Papp T."/>
            <person name="Martin F.M."/>
            <person name="Miettinen O."/>
            <person name="Hibbett D.S."/>
            <person name="Nagy L.G."/>
        </authorList>
    </citation>
    <scope>NUCLEOTIDE SEQUENCE [LARGE SCALE GENOMIC DNA]</scope>
    <source>
        <strain evidence="11 12">FP101781</strain>
    </source>
</reference>
<dbReference type="Pfam" id="PF07731">
    <property type="entry name" value="Cu-oxidase_2"/>
    <property type="match status" value="1"/>
</dbReference>
<dbReference type="InterPro" id="IPR011707">
    <property type="entry name" value="Cu-oxidase-like_N"/>
</dbReference>
<feature type="domain" description="Plastocyanin-like" evidence="8">
    <location>
        <begin position="167"/>
        <end position="308"/>
    </location>
</feature>
<evidence type="ECO:0000256" key="3">
    <source>
        <dbReference type="ARBA" id="ARBA00023002"/>
    </source>
</evidence>
<dbReference type="InterPro" id="IPR002355">
    <property type="entry name" value="Cu_oxidase_Cu_BS"/>
</dbReference>
<dbReference type="Proteomes" id="UP000298030">
    <property type="component" value="Unassembled WGS sequence"/>
</dbReference>
<dbReference type="PANTHER" id="PTHR11709:SF511">
    <property type="entry name" value="LACCASE"/>
    <property type="match status" value="1"/>
</dbReference>
<dbReference type="PROSITE" id="PS00079">
    <property type="entry name" value="MULTICOPPER_OXIDASE1"/>
    <property type="match status" value="1"/>
</dbReference>
<comment type="caution">
    <text evidence="11">The sequence shown here is derived from an EMBL/GenBank/DDBJ whole genome shotgun (WGS) entry which is preliminary data.</text>
</comment>
<keyword evidence="7" id="KW-0732">Signal</keyword>
<dbReference type="InterPro" id="IPR001117">
    <property type="entry name" value="Cu-oxidase_2nd"/>
</dbReference>
<dbReference type="SUPFAM" id="SSF49503">
    <property type="entry name" value="Cupredoxins"/>
    <property type="match status" value="3"/>
</dbReference>
<evidence type="ECO:0000256" key="5">
    <source>
        <dbReference type="ARBA" id="ARBA00023157"/>
    </source>
</evidence>
<evidence type="ECO:0000313" key="11">
    <source>
        <dbReference type="EMBL" id="TEB25828.1"/>
    </source>
</evidence>
<dbReference type="STRING" id="71717.A0A4Y7SW19"/>
<evidence type="ECO:0000259" key="10">
    <source>
        <dbReference type="Pfam" id="PF07732"/>
    </source>
</evidence>
<accession>A0A4Y7SW19</accession>
<comment type="similarity">
    <text evidence="1">Belongs to the multicopper oxidase family.</text>
</comment>
<keyword evidence="12" id="KW-1185">Reference proteome</keyword>
<keyword evidence="2" id="KW-0479">Metal-binding</keyword>
<dbReference type="Gene3D" id="2.60.40.420">
    <property type="entry name" value="Cupredoxins - blue copper proteins"/>
    <property type="match status" value="3"/>
</dbReference>
<keyword evidence="3" id="KW-0560">Oxidoreductase</keyword>
<feature type="domain" description="Plastocyanin-like" evidence="9">
    <location>
        <begin position="371"/>
        <end position="493"/>
    </location>
</feature>
<feature type="signal peptide" evidence="7">
    <location>
        <begin position="1"/>
        <end position="16"/>
    </location>
</feature>
<dbReference type="CDD" id="cd13903">
    <property type="entry name" value="CuRO_3_Tv-LCC_like"/>
    <property type="match status" value="1"/>
</dbReference>
<evidence type="ECO:0000259" key="8">
    <source>
        <dbReference type="Pfam" id="PF00394"/>
    </source>
</evidence>
<gene>
    <name evidence="11" type="ORF">FA13DRAFT_1796144</name>
</gene>
<keyword evidence="4" id="KW-0186">Copper</keyword>
<organism evidence="11 12">
    <name type="scientific">Coprinellus micaceus</name>
    <name type="common">Glistening ink-cap mushroom</name>
    <name type="synonym">Coprinus micaceus</name>
    <dbReference type="NCBI Taxonomy" id="71717"/>
    <lineage>
        <taxon>Eukaryota</taxon>
        <taxon>Fungi</taxon>
        <taxon>Dikarya</taxon>
        <taxon>Basidiomycota</taxon>
        <taxon>Agaricomycotina</taxon>
        <taxon>Agaricomycetes</taxon>
        <taxon>Agaricomycetidae</taxon>
        <taxon>Agaricales</taxon>
        <taxon>Agaricineae</taxon>
        <taxon>Psathyrellaceae</taxon>
        <taxon>Coprinellus</taxon>
    </lineage>
</organism>
<dbReference type="InterPro" id="IPR011706">
    <property type="entry name" value="Cu-oxidase_C"/>
</dbReference>
<evidence type="ECO:0000256" key="1">
    <source>
        <dbReference type="ARBA" id="ARBA00010609"/>
    </source>
</evidence>
<evidence type="ECO:0000259" key="9">
    <source>
        <dbReference type="Pfam" id="PF07731"/>
    </source>
</evidence>
<dbReference type="PANTHER" id="PTHR11709">
    <property type="entry name" value="MULTI-COPPER OXIDASE"/>
    <property type="match status" value="1"/>
</dbReference>
<dbReference type="InterPro" id="IPR045087">
    <property type="entry name" value="Cu-oxidase_fam"/>
</dbReference>
<dbReference type="GO" id="GO:0005507">
    <property type="term" value="F:copper ion binding"/>
    <property type="evidence" value="ECO:0007669"/>
    <property type="project" value="InterPro"/>
</dbReference>
<keyword evidence="6" id="KW-0325">Glycoprotein</keyword>
<dbReference type="GO" id="GO:0016491">
    <property type="term" value="F:oxidoreductase activity"/>
    <property type="evidence" value="ECO:0007669"/>
    <property type="project" value="UniProtKB-KW"/>
</dbReference>
<dbReference type="FunFam" id="2.60.40.420:FF:000045">
    <property type="entry name" value="Laccase 2"/>
    <property type="match status" value="1"/>
</dbReference>
<feature type="domain" description="Plastocyanin-like" evidence="10">
    <location>
        <begin position="51"/>
        <end position="155"/>
    </location>
</feature>
<evidence type="ECO:0000256" key="4">
    <source>
        <dbReference type="ARBA" id="ARBA00023008"/>
    </source>
</evidence>
<proteinExistence type="inferred from homology"/>
<protein>
    <submittedName>
        <fullName evidence="11">Laccase 2</fullName>
    </submittedName>
</protein>
<evidence type="ECO:0000313" key="12">
    <source>
        <dbReference type="Proteomes" id="UP000298030"/>
    </source>
</evidence>
<evidence type="ECO:0000256" key="2">
    <source>
        <dbReference type="ARBA" id="ARBA00022723"/>
    </source>
</evidence>
<keyword evidence="5" id="KW-1015">Disulfide bond</keyword>
<dbReference type="Pfam" id="PF07732">
    <property type="entry name" value="Cu-oxidase_3"/>
    <property type="match status" value="1"/>
</dbReference>
<name>A0A4Y7SW19_COPMI</name>
<dbReference type="InterPro" id="IPR033138">
    <property type="entry name" value="Cu_oxidase_CS"/>
</dbReference>
<dbReference type="PROSITE" id="PS00080">
    <property type="entry name" value="MULTICOPPER_OXIDASE2"/>
    <property type="match status" value="1"/>
</dbReference>
<feature type="chain" id="PRO_5021266514" evidence="7">
    <location>
        <begin position="17"/>
        <end position="521"/>
    </location>
</feature>
<evidence type="ECO:0000256" key="7">
    <source>
        <dbReference type="SAM" id="SignalP"/>
    </source>
</evidence>
<sequence>MLEFATLAQLVGLALGAVGPSGTLTIANAVIAPDGFQRSAVLAGDSPTTLSFPGPVVQGTKGTSFSLNVVDNLADTTMERLTSIHWHGFFQSGSAWADGPTGVTQCPIVPGNSFLYEFSAAEQAGTFLVPLPLFPTSASQYCDGLRGAMVVYDPNDPHLDLYDVDNEATVITLADWYQIPAPSQGVVPTPDSTLINGKGRFLGGPLSPLAVVMVNQNSRYRFRLVSISCDSSFVFSIDGHTMNIIESDGISTEQLTVDSLEIFAGQRYSFVLEANQAVDNYWIRANPSAGTAGFDGGLNSAILRYVGAADEDPTTLQQPNNNPLLETNLHPLTDPAAPGTPEPGSADVNINIAVAFDFNTLQFQVNGAPFIEPSVPVLLQILSGATAAQDMLPPGSVYELPLNSVVELTLPGGSTASPHPIHLHGHAFSVVRSAGNDSYNFVNPVRRDVVNTGNLATDLVTIRFRTDNSGPWIMHCHIDWHLIRGLSVVFAEGIPETASSDPPMSWDDLCPAFEDFENTER</sequence>
<evidence type="ECO:0000256" key="6">
    <source>
        <dbReference type="ARBA" id="ARBA00023180"/>
    </source>
</evidence>
<dbReference type="OrthoDB" id="2121828at2759"/>
<dbReference type="AlphaFoldDB" id="A0A4Y7SW19"/>
<dbReference type="EMBL" id="QPFP01000053">
    <property type="protein sequence ID" value="TEB25828.1"/>
    <property type="molecule type" value="Genomic_DNA"/>
</dbReference>
<dbReference type="Pfam" id="PF00394">
    <property type="entry name" value="Cu-oxidase"/>
    <property type="match status" value="1"/>
</dbReference>
<dbReference type="InterPro" id="IPR008972">
    <property type="entry name" value="Cupredoxin"/>
</dbReference>